<dbReference type="InterPro" id="IPR050256">
    <property type="entry name" value="Glycosyltransferase_2"/>
</dbReference>
<evidence type="ECO:0000256" key="1">
    <source>
        <dbReference type="ARBA" id="ARBA00001936"/>
    </source>
</evidence>
<evidence type="ECO:0000256" key="9">
    <source>
        <dbReference type="ARBA" id="ARBA00048689"/>
    </source>
</evidence>
<evidence type="ECO:0000256" key="5">
    <source>
        <dbReference type="ARBA" id="ARBA00022679"/>
    </source>
</evidence>
<evidence type="ECO:0000256" key="3">
    <source>
        <dbReference type="ARBA" id="ARBA00006739"/>
    </source>
</evidence>
<evidence type="ECO:0000256" key="2">
    <source>
        <dbReference type="ARBA" id="ARBA00001946"/>
    </source>
</evidence>
<dbReference type="Proteomes" id="UP001595900">
    <property type="component" value="Unassembled WGS sequence"/>
</dbReference>
<comment type="cofactor">
    <cofactor evidence="1">
        <name>Mn(2+)</name>
        <dbReference type="ChEBI" id="CHEBI:29035"/>
    </cofactor>
</comment>
<keyword evidence="6" id="KW-0460">Magnesium</keyword>
<dbReference type="PANTHER" id="PTHR48090">
    <property type="entry name" value="UNDECAPRENYL-PHOSPHATE 4-DEOXY-4-FORMAMIDO-L-ARABINOSE TRANSFERASE-RELATED"/>
    <property type="match status" value="1"/>
</dbReference>
<dbReference type="EC" id="2.4.1.266" evidence="7"/>
<evidence type="ECO:0000313" key="13">
    <source>
        <dbReference type="Proteomes" id="UP001595900"/>
    </source>
</evidence>
<dbReference type="EMBL" id="JBHSCN010000005">
    <property type="protein sequence ID" value="MFC4243710.1"/>
    <property type="molecule type" value="Genomic_DNA"/>
</dbReference>
<evidence type="ECO:0000256" key="4">
    <source>
        <dbReference type="ARBA" id="ARBA00022676"/>
    </source>
</evidence>
<comment type="caution">
    <text evidence="12">The sequence shown here is derived from an EMBL/GenBank/DDBJ whole genome shotgun (WGS) entry which is preliminary data.</text>
</comment>
<keyword evidence="5" id="KW-0808">Transferase</keyword>
<reference evidence="13" key="1">
    <citation type="journal article" date="2019" name="Int. J. Syst. Evol. Microbiol.">
        <title>The Global Catalogue of Microorganisms (GCM) 10K type strain sequencing project: providing services to taxonomists for standard genome sequencing and annotation.</title>
        <authorList>
            <consortium name="The Broad Institute Genomics Platform"/>
            <consortium name="The Broad Institute Genome Sequencing Center for Infectious Disease"/>
            <person name="Wu L."/>
            <person name="Ma J."/>
        </authorList>
    </citation>
    <scope>NUCLEOTIDE SEQUENCE [LARGE SCALE GENOMIC DNA]</scope>
    <source>
        <strain evidence="13">CGMCC 1.10363</strain>
    </source>
</reference>
<name>A0ABV8Q8B5_9MICO</name>
<evidence type="ECO:0000256" key="7">
    <source>
        <dbReference type="ARBA" id="ARBA00039022"/>
    </source>
</evidence>
<protein>
    <recommendedName>
        <fullName evidence="8">Glucosyl-3-phosphoglycerate synthase</fullName>
        <ecNumber evidence="7">2.4.1.266</ecNumber>
    </recommendedName>
</protein>
<dbReference type="PANTHER" id="PTHR48090:SF10">
    <property type="entry name" value="GLUCOSYL-3-PHOSPHOGLYCERATE SYNTHASE"/>
    <property type="match status" value="1"/>
</dbReference>
<comment type="similarity">
    <text evidence="3">Belongs to the glycosyltransferase 2 family.</text>
</comment>
<feature type="domain" description="Glycosyltransferase 2-like" evidence="11">
    <location>
        <begin position="15"/>
        <end position="178"/>
    </location>
</feature>
<dbReference type="Gene3D" id="3.90.550.10">
    <property type="entry name" value="Spore Coat Polysaccharide Biosynthesis Protein SpsA, Chain A"/>
    <property type="match status" value="1"/>
</dbReference>
<gene>
    <name evidence="12" type="ORF">ACFOYW_10020</name>
</gene>
<evidence type="ECO:0000313" key="12">
    <source>
        <dbReference type="EMBL" id="MFC4243710.1"/>
    </source>
</evidence>
<evidence type="ECO:0000256" key="6">
    <source>
        <dbReference type="ARBA" id="ARBA00022842"/>
    </source>
</evidence>
<dbReference type="InterPro" id="IPR001173">
    <property type="entry name" value="Glyco_trans_2-like"/>
</dbReference>
<comment type="catalytic activity">
    <reaction evidence="9">
        <text>(2R)-3-phosphoglycerate + UDP-alpha-D-glucose = (2R)-2-O-(alpha-D-glucopyranosyl)-3-phospho-glycerate + UDP + H(+)</text>
        <dbReference type="Rhea" id="RHEA:31319"/>
        <dbReference type="ChEBI" id="CHEBI:15378"/>
        <dbReference type="ChEBI" id="CHEBI:58223"/>
        <dbReference type="ChEBI" id="CHEBI:58272"/>
        <dbReference type="ChEBI" id="CHEBI:58885"/>
        <dbReference type="ChEBI" id="CHEBI:62600"/>
        <dbReference type="EC" id="2.4.1.266"/>
    </reaction>
    <physiologicalReaction direction="left-to-right" evidence="9">
        <dbReference type="Rhea" id="RHEA:31320"/>
    </physiologicalReaction>
</comment>
<accession>A0ABV8Q8B5</accession>
<dbReference type="SUPFAM" id="SSF53448">
    <property type="entry name" value="Nucleotide-diphospho-sugar transferases"/>
    <property type="match status" value="1"/>
</dbReference>
<dbReference type="RefSeq" id="WP_390228790.1">
    <property type="nucleotide sequence ID" value="NZ_JBHSCN010000005.1"/>
</dbReference>
<keyword evidence="13" id="KW-1185">Reference proteome</keyword>
<sequence length="336" mass="37566">MTPSVPPQPADVDVSVIVCTRNRAMSLTDSIVGVLSALDALRDERLTGELVLVDNASDDATAEVVGRFARADARVRYVLAPEPGLGRARNVGVRAARGAVLLFTDDDIVVPRRWAVKMSEPLLSDGADVVFGGVAMAAELERPWMTDKLRTLYYAHTPEPRDIRPEPIGASMGARREVPERLPFDDALGAQPYPGAEDVLFRYQSMEAGYRVRGVRHVIVEHHFDAARLEPARLRGIAEGYGRCDAYLQHHHWPNAEIKLQPARLVLHWLRLKWIEARRPEPHSEQLMDAIRKVAFHREIRALRKAPLRYQARMVQASADAASVTRPRPAVAQRVK</sequence>
<comment type="catalytic activity">
    <reaction evidence="10">
        <text>an NDP-alpha-D-glucose + (2R)-3-phosphoglycerate = (2R)-2-O-(alpha-D-glucopyranosyl)-3-phospho-glycerate + a ribonucleoside 5'-diphosphate + H(+)</text>
        <dbReference type="Rhea" id="RHEA:47244"/>
        <dbReference type="ChEBI" id="CHEBI:15378"/>
        <dbReference type="ChEBI" id="CHEBI:57930"/>
        <dbReference type="ChEBI" id="CHEBI:58272"/>
        <dbReference type="ChEBI" id="CHEBI:62600"/>
        <dbReference type="ChEBI" id="CHEBI:76533"/>
        <dbReference type="EC" id="2.4.1.266"/>
    </reaction>
    <physiologicalReaction direction="left-to-right" evidence="10">
        <dbReference type="Rhea" id="RHEA:47245"/>
    </physiologicalReaction>
</comment>
<dbReference type="CDD" id="cd00761">
    <property type="entry name" value="Glyco_tranf_GTA_type"/>
    <property type="match status" value="1"/>
</dbReference>
<evidence type="ECO:0000259" key="11">
    <source>
        <dbReference type="Pfam" id="PF00535"/>
    </source>
</evidence>
<organism evidence="12 13">
    <name type="scientific">Gryllotalpicola reticulitermitis</name>
    <dbReference type="NCBI Taxonomy" id="1184153"/>
    <lineage>
        <taxon>Bacteria</taxon>
        <taxon>Bacillati</taxon>
        <taxon>Actinomycetota</taxon>
        <taxon>Actinomycetes</taxon>
        <taxon>Micrococcales</taxon>
        <taxon>Microbacteriaceae</taxon>
        <taxon>Gryllotalpicola</taxon>
    </lineage>
</organism>
<dbReference type="Pfam" id="PF00535">
    <property type="entry name" value="Glycos_transf_2"/>
    <property type="match status" value="1"/>
</dbReference>
<dbReference type="InterPro" id="IPR029044">
    <property type="entry name" value="Nucleotide-diphossugar_trans"/>
</dbReference>
<comment type="cofactor">
    <cofactor evidence="2">
        <name>Mg(2+)</name>
        <dbReference type="ChEBI" id="CHEBI:18420"/>
    </cofactor>
</comment>
<evidence type="ECO:0000256" key="10">
    <source>
        <dbReference type="ARBA" id="ARBA00048997"/>
    </source>
</evidence>
<evidence type="ECO:0000256" key="8">
    <source>
        <dbReference type="ARBA" id="ARBA00040894"/>
    </source>
</evidence>
<proteinExistence type="inferred from homology"/>
<keyword evidence="4" id="KW-0328">Glycosyltransferase</keyword>